<dbReference type="PANTHER" id="PTHR21391">
    <property type="entry name" value="AT04489P-RELATED"/>
    <property type="match status" value="1"/>
</dbReference>
<dbReference type="SUPFAM" id="SSF48452">
    <property type="entry name" value="TPR-like"/>
    <property type="match status" value="2"/>
</dbReference>
<proteinExistence type="predicted"/>
<sequence>MDSNPFGKKEDVYGYQTLWRELGYYISRLEHYERSLKFFDEAIKKTPNDKRALIGRARARAKACQYEGALEDVNKALSFDPDDLVVLADKALNTYLSCEFEEGLVQNTRLLPRRQKPDHFSMGVMHCTNAIENCIGERSGRPLRDHFKIIRKLAWKRNFEAQKPFQPKPRKGKKKKKKDLGKQLEFIQPKLKKKPKKPVRGSKGSEGPEAENAEVLSIRDSLHSRESEKAVVPPYPHHFPFRPLQNYTTNIENYMAEKYLDSMYLEKIFLQKLQYEHGAKSPNQKGSEKIIRLAKEGFKAVSYKQELLRTRSPFYYIKYQEAHASGSLKARQAEELILQQQITKKEADVLMNKLIACFESKQLQQMLQVAEKLKYYCDSKPKRIMPDKDNYLQEILWKIRRGFYELNRLNKNQMFYEQHKRIYVAFGYPVSREPSTDSVIKQFKNVYLDHKKQIELFEKRLRQAETNDQLCWCYHELSRYHLETKKWELARVYSRKCIQESTKEEGHPEWHLNALMLLVRINIQQHNKNDARTDLQEATAIAERLEDENLKEYLEKCLEVVETIEFDDIFGPKMLEKREQKMLSMMSTPKMKDEFAHLFRMMAAMPASRRLTVMPGVRMDDSKDRKFFDEAIKKTPDDKRALIGRSRARAKACQYDGALEDINKALSFDPDDLVVLADKALNTYLSCRPLRDHFKIIRKLAWKRNFEAQKPFHPKPRKVKKKKKSLEKVDFIQPINKQKHKSKSAHQVSAGDEGGTDAEILSIRDSLHSEETEKDMIPPYPHRFPFRPLQNYTTNIENFMAEKYLHSMYLEKIFLKKLQYEHGARSPNKKGTEKIIKLAKDGYKAVSYKQELLRTRRPFYYIKFLEAHASSALKARQAQELIMQQTITKNEADVLMSKLIECSEKKQLQKMLQVAEKLKYYCDSKPKRIMPDKDEYLNEIIVKIRRGFYDLNRLNKKQLSSEQHKRIYTAFAIPLCWCYHELSRYHLELKKWELARVYSRKCIQESKKEEGHPEWVLDALMLLVRIDIQQHNKNDARSELLEACDLADQLHDKNLRDYLDKKSRMQSIMPNTVREDTSALKERIRKSKGAGFMELVQYHV</sequence>
<evidence type="ECO:0000256" key="2">
    <source>
        <dbReference type="SAM" id="MobiDB-lite"/>
    </source>
</evidence>
<protein>
    <recommendedName>
        <fullName evidence="5">Tetratricopeptide repeat protein 25</fullName>
    </recommendedName>
</protein>
<dbReference type="InterPro" id="IPR019734">
    <property type="entry name" value="TPR_rpt"/>
</dbReference>
<dbReference type="Proteomes" id="UP000410492">
    <property type="component" value="Unassembled WGS sequence"/>
</dbReference>
<organism evidence="3 4">
    <name type="scientific">Callosobruchus maculatus</name>
    <name type="common">Southern cowpea weevil</name>
    <name type="synonym">Pulse bruchid</name>
    <dbReference type="NCBI Taxonomy" id="64391"/>
    <lineage>
        <taxon>Eukaryota</taxon>
        <taxon>Metazoa</taxon>
        <taxon>Ecdysozoa</taxon>
        <taxon>Arthropoda</taxon>
        <taxon>Hexapoda</taxon>
        <taxon>Insecta</taxon>
        <taxon>Pterygota</taxon>
        <taxon>Neoptera</taxon>
        <taxon>Endopterygota</taxon>
        <taxon>Coleoptera</taxon>
        <taxon>Polyphaga</taxon>
        <taxon>Cucujiformia</taxon>
        <taxon>Chrysomeloidea</taxon>
        <taxon>Chrysomelidae</taxon>
        <taxon>Bruchinae</taxon>
        <taxon>Bruchini</taxon>
        <taxon>Callosobruchus</taxon>
    </lineage>
</organism>
<feature type="repeat" description="TPR" evidence="1">
    <location>
        <begin position="16"/>
        <end position="49"/>
    </location>
</feature>
<evidence type="ECO:0000313" key="3">
    <source>
        <dbReference type="EMBL" id="VEN34850.1"/>
    </source>
</evidence>
<evidence type="ECO:0000256" key="1">
    <source>
        <dbReference type="PROSITE-ProRule" id="PRU00339"/>
    </source>
</evidence>
<dbReference type="EMBL" id="CAACVG010001015">
    <property type="protein sequence ID" value="VEN34850.1"/>
    <property type="molecule type" value="Genomic_DNA"/>
</dbReference>
<dbReference type="SMART" id="SM00028">
    <property type="entry name" value="TPR"/>
    <property type="match status" value="5"/>
</dbReference>
<dbReference type="AlphaFoldDB" id="A0A653BGY7"/>
<feature type="region of interest" description="Disordered" evidence="2">
    <location>
        <begin position="730"/>
        <end position="754"/>
    </location>
</feature>
<dbReference type="PROSITE" id="PS50005">
    <property type="entry name" value="TPR"/>
    <property type="match status" value="3"/>
</dbReference>
<feature type="compositionally biased region" description="Basic residues" evidence="2">
    <location>
        <begin position="190"/>
        <end position="200"/>
    </location>
</feature>
<dbReference type="OrthoDB" id="10268002at2759"/>
<gene>
    <name evidence="3" type="ORF">CALMAC_LOCUS915</name>
</gene>
<name>A0A653BGY7_CALMS</name>
<feature type="repeat" description="TPR" evidence="1">
    <location>
        <begin position="639"/>
        <end position="672"/>
    </location>
</feature>
<evidence type="ECO:0008006" key="5">
    <source>
        <dbReference type="Google" id="ProtNLM"/>
    </source>
</evidence>
<feature type="compositionally biased region" description="Basic residues" evidence="2">
    <location>
        <begin position="168"/>
        <end position="179"/>
    </location>
</feature>
<feature type="region of interest" description="Disordered" evidence="2">
    <location>
        <begin position="161"/>
        <end position="214"/>
    </location>
</feature>
<accession>A0A653BGY7</accession>
<feature type="repeat" description="TPR" evidence="1">
    <location>
        <begin position="50"/>
        <end position="83"/>
    </location>
</feature>
<evidence type="ECO:0000313" key="4">
    <source>
        <dbReference type="Proteomes" id="UP000410492"/>
    </source>
</evidence>
<dbReference type="Gene3D" id="1.25.40.10">
    <property type="entry name" value="Tetratricopeptide repeat domain"/>
    <property type="match status" value="3"/>
</dbReference>
<dbReference type="PANTHER" id="PTHR21391:SF0">
    <property type="entry name" value="AT04489P-RELATED"/>
    <property type="match status" value="1"/>
</dbReference>
<dbReference type="InterPro" id="IPR011990">
    <property type="entry name" value="TPR-like_helical_dom_sf"/>
</dbReference>
<reference evidence="3 4" key="1">
    <citation type="submission" date="2019-01" db="EMBL/GenBank/DDBJ databases">
        <authorList>
            <person name="Sayadi A."/>
        </authorList>
    </citation>
    <scope>NUCLEOTIDE SEQUENCE [LARGE SCALE GENOMIC DNA]</scope>
</reference>
<keyword evidence="1" id="KW-0802">TPR repeat</keyword>
<keyword evidence="4" id="KW-1185">Reference proteome</keyword>